<dbReference type="InterPro" id="IPR016064">
    <property type="entry name" value="NAD/diacylglycerol_kinase_sf"/>
</dbReference>
<comment type="caution">
    <text evidence="12">The sequence shown here is derived from an EMBL/GenBank/DDBJ whole genome shotgun (WGS) entry which is preliminary data.</text>
</comment>
<dbReference type="InterPro" id="IPR045540">
    <property type="entry name" value="YegS/DAGK_C"/>
</dbReference>
<dbReference type="PANTHER" id="PTHR12358">
    <property type="entry name" value="SPHINGOSINE KINASE"/>
    <property type="match status" value="1"/>
</dbReference>
<dbReference type="Proteomes" id="UP000275076">
    <property type="component" value="Unassembled WGS sequence"/>
</dbReference>
<evidence type="ECO:0000256" key="4">
    <source>
        <dbReference type="ARBA" id="ARBA00022679"/>
    </source>
</evidence>
<gene>
    <name evidence="12" type="ORF">D7Z54_15125</name>
</gene>
<dbReference type="GO" id="GO:0008654">
    <property type="term" value="P:phospholipid biosynthetic process"/>
    <property type="evidence" value="ECO:0007669"/>
    <property type="project" value="UniProtKB-KW"/>
</dbReference>
<evidence type="ECO:0000256" key="8">
    <source>
        <dbReference type="ARBA" id="ARBA00023098"/>
    </source>
</evidence>
<evidence type="ECO:0000256" key="2">
    <source>
        <dbReference type="ARBA" id="ARBA00005983"/>
    </source>
</evidence>
<organism evidence="12 13">
    <name type="scientific">Salibacterium salarium</name>
    <dbReference type="NCBI Taxonomy" id="284579"/>
    <lineage>
        <taxon>Bacteria</taxon>
        <taxon>Bacillati</taxon>
        <taxon>Bacillota</taxon>
        <taxon>Bacilli</taxon>
        <taxon>Bacillales</taxon>
        <taxon>Bacillaceae</taxon>
    </lineage>
</organism>
<dbReference type="Pfam" id="PF00781">
    <property type="entry name" value="DAGK_cat"/>
    <property type="match status" value="1"/>
</dbReference>
<dbReference type="SUPFAM" id="SSF111331">
    <property type="entry name" value="NAD kinase/diacylglycerol kinase-like"/>
    <property type="match status" value="1"/>
</dbReference>
<dbReference type="Pfam" id="PF19279">
    <property type="entry name" value="YegS_C"/>
    <property type="match status" value="1"/>
</dbReference>
<dbReference type="InterPro" id="IPR017438">
    <property type="entry name" value="ATP-NAD_kinase_N"/>
</dbReference>
<comment type="cofactor">
    <cofactor evidence="1">
        <name>Mg(2+)</name>
        <dbReference type="ChEBI" id="CHEBI:18420"/>
    </cofactor>
</comment>
<accession>A0A428N1Y9</accession>
<proteinExistence type="inferred from homology"/>
<keyword evidence="7" id="KW-0067">ATP-binding</keyword>
<keyword evidence="8" id="KW-0443">Lipid metabolism</keyword>
<evidence type="ECO:0000259" key="11">
    <source>
        <dbReference type="PROSITE" id="PS50146"/>
    </source>
</evidence>
<evidence type="ECO:0000256" key="9">
    <source>
        <dbReference type="ARBA" id="ARBA00023209"/>
    </source>
</evidence>
<evidence type="ECO:0000256" key="1">
    <source>
        <dbReference type="ARBA" id="ARBA00001946"/>
    </source>
</evidence>
<evidence type="ECO:0000313" key="12">
    <source>
        <dbReference type="EMBL" id="RSL32485.1"/>
    </source>
</evidence>
<dbReference type="GO" id="GO:0004143">
    <property type="term" value="F:ATP-dependent diacylglycerol kinase activity"/>
    <property type="evidence" value="ECO:0007669"/>
    <property type="project" value="TreeGrafter"/>
</dbReference>
<dbReference type="InterPro" id="IPR050187">
    <property type="entry name" value="Lipid_Phosphate_FormReg"/>
</dbReference>
<dbReference type="GO" id="GO:0005886">
    <property type="term" value="C:plasma membrane"/>
    <property type="evidence" value="ECO:0007669"/>
    <property type="project" value="TreeGrafter"/>
</dbReference>
<dbReference type="AlphaFoldDB" id="A0A428N1Y9"/>
<keyword evidence="13" id="KW-1185">Reference proteome</keyword>
<dbReference type="InterPro" id="IPR005218">
    <property type="entry name" value="Diacylglycerol/lipid_kinase"/>
</dbReference>
<protein>
    <submittedName>
        <fullName evidence="12">Diacylglycerol kinase family lipid kinase</fullName>
    </submittedName>
</protein>
<evidence type="ECO:0000256" key="10">
    <source>
        <dbReference type="ARBA" id="ARBA00023264"/>
    </source>
</evidence>
<keyword evidence="4" id="KW-0808">Transferase</keyword>
<name>A0A428N1Y9_9BACI</name>
<sequence length="295" mass="32670">MFTNALLLVNGNTDQGIIKKNIEATAGILFKHIEQLNIERTRYKGHTEIICKEWGHDYELIIIIGGDGAVHEAVNGLAVLDSPPPLGILPGGTCNDFSRALSIPQQLRRATESIMNGTIRYIDVGQINDRYFTNFCGIGLIADTSVNINDNWKGRLGRFSYFVSALQTLTNTAPFSFKLTIDGYEIVDEAVMLLIANGNFLGTNQLPFQHIILDDGECNIFVVNQGGASLLREYLQAKNPFAWNPDKNDIRHYQGRTIDLQTSSPMKVDTDGEIYMQTPVSITTQSGKTPFLVPS</sequence>
<evidence type="ECO:0000256" key="7">
    <source>
        <dbReference type="ARBA" id="ARBA00022840"/>
    </source>
</evidence>
<evidence type="ECO:0000256" key="3">
    <source>
        <dbReference type="ARBA" id="ARBA00022516"/>
    </source>
</evidence>
<dbReference type="Gene3D" id="3.40.50.10330">
    <property type="entry name" value="Probable inorganic polyphosphate/atp-NAD kinase, domain 1"/>
    <property type="match status" value="1"/>
</dbReference>
<dbReference type="RefSeq" id="WP_125556699.1">
    <property type="nucleotide sequence ID" value="NZ_RBVX01000014.1"/>
</dbReference>
<dbReference type="GO" id="GO:0005524">
    <property type="term" value="F:ATP binding"/>
    <property type="evidence" value="ECO:0007669"/>
    <property type="project" value="UniProtKB-KW"/>
</dbReference>
<evidence type="ECO:0000256" key="6">
    <source>
        <dbReference type="ARBA" id="ARBA00022777"/>
    </source>
</evidence>
<dbReference type="Gene3D" id="2.60.200.40">
    <property type="match status" value="1"/>
</dbReference>
<dbReference type="PANTHER" id="PTHR12358:SF107">
    <property type="entry name" value="LIPID KINASE BMRU-RELATED"/>
    <property type="match status" value="1"/>
</dbReference>
<keyword evidence="5" id="KW-0547">Nucleotide-binding</keyword>
<keyword evidence="9" id="KW-0594">Phospholipid biosynthesis</keyword>
<dbReference type="PROSITE" id="PS50146">
    <property type="entry name" value="DAGK"/>
    <property type="match status" value="1"/>
</dbReference>
<comment type="similarity">
    <text evidence="2">Belongs to the diacylglycerol/lipid kinase family.</text>
</comment>
<evidence type="ECO:0000256" key="5">
    <source>
        <dbReference type="ARBA" id="ARBA00022741"/>
    </source>
</evidence>
<dbReference type="OrthoDB" id="142078at2"/>
<dbReference type="SMART" id="SM00046">
    <property type="entry name" value="DAGKc"/>
    <property type="match status" value="1"/>
</dbReference>
<keyword evidence="3" id="KW-0444">Lipid biosynthesis</keyword>
<keyword evidence="6 12" id="KW-0418">Kinase</keyword>
<dbReference type="EMBL" id="RBVX01000014">
    <property type="protein sequence ID" value="RSL32485.1"/>
    <property type="molecule type" value="Genomic_DNA"/>
</dbReference>
<dbReference type="NCBIfam" id="TIGR00147">
    <property type="entry name" value="YegS/Rv2252/BmrU family lipid kinase"/>
    <property type="match status" value="1"/>
</dbReference>
<keyword evidence="10" id="KW-1208">Phospholipid metabolism</keyword>
<evidence type="ECO:0000313" key="13">
    <source>
        <dbReference type="Proteomes" id="UP000275076"/>
    </source>
</evidence>
<dbReference type="InterPro" id="IPR001206">
    <property type="entry name" value="Diacylglycerol_kinase_cat_dom"/>
</dbReference>
<reference evidence="12 13" key="1">
    <citation type="submission" date="2018-10" db="EMBL/GenBank/DDBJ databases">
        <title>Draft genome sequence of Bacillus salarius IM0101, isolated from a hypersaline soil in Inner Mongolia, China.</title>
        <authorList>
            <person name="Yamprayoonswat W."/>
            <person name="Boonvisut S."/>
            <person name="Jumpathong W."/>
            <person name="Sittihan S."/>
            <person name="Ruangsuj P."/>
            <person name="Wanthongcharoen S."/>
            <person name="Thongpramul N."/>
            <person name="Pimmason S."/>
            <person name="Yu B."/>
            <person name="Yasawong M."/>
        </authorList>
    </citation>
    <scope>NUCLEOTIDE SEQUENCE [LARGE SCALE GENOMIC DNA]</scope>
    <source>
        <strain evidence="12 13">IM0101</strain>
    </source>
</reference>
<feature type="domain" description="DAGKc" evidence="11">
    <location>
        <begin position="1"/>
        <end position="131"/>
    </location>
</feature>